<dbReference type="PANTHER" id="PTHR12296:SF21">
    <property type="entry name" value="DENN DOMAIN-CONTAINING PROTEIN 3"/>
    <property type="match status" value="1"/>
</dbReference>
<evidence type="ECO:0000313" key="2">
    <source>
        <dbReference type="EMBL" id="CAG9323363.1"/>
    </source>
</evidence>
<dbReference type="GO" id="GO:0031410">
    <property type="term" value="C:cytoplasmic vesicle"/>
    <property type="evidence" value="ECO:0007669"/>
    <property type="project" value="TreeGrafter"/>
</dbReference>
<dbReference type="PANTHER" id="PTHR12296">
    <property type="entry name" value="DENN DOMAIN-CONTAINING PROTEIN 4"/>
    <property type="match status" value="1"/>
</dbReference>
<name>A0AAU9JAY1_9CILI</name>
<dbReference type="Pfam" id="PF02141">
    <property type="entry name" value="DENN"/>
    <property type="match status" value="1"/>
</dbReference>
<gene>
    <name evidence="2" type="ORF">BSTOLATCC_MIC33262</name>
</gene>
<comment type="caution">
    <text evidence="2">The sequence shown here is derived from an EMBL/GenBank/DDBJ whole genome shotgun (WGS) entry which is preliminary data.</text>
</comment>
<dbReference type="PROSITE" id="PS50211">
    <property type="entry name" value="DENN"/>
    <property type="match status" value="1"/>
</dbReference>
<organism evidence="2 3">
    <name type="scientific">Blepharisma stoltei</name>
    <dbReference type="NCBI Taxonomy" id="1481888"/>
    <lineage>
        <taxon>Eukaryota</taxon>
        <taxon>Sar</taxon>
        <taxon>Alveolata</taxon>
        <taxon>Ciliophora</taxon>
        <taxon>Postciliodesmatophora</taxon>
        <taxon>Heterotrichea</taxon>
        <taxon>Heterotrichida</taxon>
        <taxon>Blepharismidae</taxon>
        <taxon>Blepharisma</taxon>
    </lineage>
</organism>
<reference evidence="2" key="1">
    <citation type="submission" date="2021-09" db="EMBL/GenBank/DDBJ databases">
        <authorList>
            <consortium name="AG Swart"/>
            <person name="Singh M."/>
            <person name="Singh A."/>
            <person name="Seah K."/>
            <person name="Emmerich C."/>
        </authorList>
    </citation>
    <scope>NUCLEOTIDE SEQUENCE</scope>
    <source>
        <strain evidence="2">ATCC30299</strain>
    </source>
</reference>
<keyword evidence="3" id="KW-1185">Reference proteome</keyword>
<dbReference type="GO" id="GO:0032483">
    <property type="term" value="P:regulation of Rab protein signal transduction"/>
    <property type="evidence" value="ECO:0007669"/>
    <property type="project" value="TreeGrafter"/>
</dbReference>
<dbReference type="EMBL" id="CAJZBQ010000033">
    <property type="protein sequence ID" value="CAG9323363.1"/>
    <property type="molecule type" value="Genomic_DNA"/>
</dbReference>
<dbReference type="InterPro" id="IPR001194">
    <property type="entry name" value="cDENN_dom"/>
</dbReference>
<evidence type="ECO:0000259" key="1">
    <source>
        <dbReference type="PROSITE" id="PS50211"/>
    </source>
</evidence>
<accession>A0AAU9JAY1</accession>
<dbReference type="Gene3D" id="3.40.50.11500">
    <property type="match status" value="1"/>
</dbReference>
<sequence>MENLFEEQHEPAIRLVDSILILGLSVKTLRNIFLEGKDSSIPELIAKLPPNSKEFTQDQINMIFTDREIKLEHNCMPQTYYSTTITNEKGYFTNIHCLITYERVTPEILEQTKSRNVPTGLLHFIPNTVEQAFESSDLVYYAPIALCLLTKSTYIDAFRNILESLYSYIFEINQNESSLISSIEFIRNTCFLLNDTIIPPVEVEFTIEVGKTEILLPVDKKLSLGHYESCVAILVDLVDITNIISFWESLLLSRHAFIFSCNEYLLFLALEAFKKLIFPMNWTMSYIPVLSKHLLDYLQVPVPVLIGLNNKYIPKEEAISKEPDAMILDIDSNILYNTVPSLLCDCEKALLCKKIQLLKAYYYVNYERLYSFNTHQLEESIPDKEFIKNAEKLLEPLERAERQECFVTLLRHAFLDIFLKGISKFSAYLVKDEETRQFEFQEDEFLQNISLCSESCKMKEFWKGFIDSVTFMQFLYYFGKFDESTLERFKEITKATNNKRYNIFEQNKFFSMKAADKIVPKELIEFLSNHIEQLPEALPEQIFIKHSAQEIIVEMQDARKQNKEYYETGELNETLVRISFKDNLEEKAHPNIFYGKHGIIRILNSAISCQYRSIFRQISTSDTIISENLSFDIQSYPDRWEPFAIKLLYKLRKNKKDWNMRELYDLCMTINRLNTDYLPRYHAASVVKLIYEKNQSMVRVLTHGEGVLSRIAKAFIEVIEANLLAPQERATADTEELLSPITPLTPRVMFNMSFKDVTMDMRDSQRVRGDHGKRKTRIIKFNLNND</sequence>
<evidence type="ECO:0000313" key="3">
    <source>
        <dbReference type="Proteomes" id="UP001162131"/>
    </source>
</evidence>
<feature type="domain" description="UDENN" evidence="1">
    <location>
        <begin position="26"/>
        <end position="491"/>
    </location>
</feature>
<proteinExistence type="predicted"/>
<dbReference type="SMART" id="SM00799">
    <property type="entry name" value="DENN"/>
    <property type="match status" value="1"/>
</dbReference>
<dbReference type="InterPro" id="IPR043153">
    <property type="entry name" value="DENN_C"/>
</dbReference>
<dbReference type="Proteomes" id="UP001162131">
    <property type="component" value="Unassembled WGS sequence"/>
</dbReference>
<protein>
    <recommendedName>
        <fullName evidence="1">UDENN domain-containing protein</fullName>
    </recommendedName>
</protein>
<dbReference type="InterPro" id="IPR051696">
    <property type="entry name" value="DENN_Domain_GEFs"/>
</dbReference>
<dbReference type="InterPro" id="IPR037516">
    <property type="entry name" value="Tripartite_DENN"/>
</dbReference>
<dbReference type="AlphaFoldDB" id="A0AAU9JAY1"/>